<feature type="domain" description="M23ase beta-sheet core" evidence="4">
    <location>
        <begin position="313"/>
        <end position="403"/>
    </location>
</feature>
<dbReference type="EMBL" id="FOLE01000011">
    <property type="protein sequence ID" value="SFC87497.1"/>
    <property type="molecule type" value="Genomic_DNA"/>
</dbReference>
<evidence type="ECO:0000313" key="6">
    <source>
        <dbReference type="Proteomes" id="UP000199514"/>
    </source>
</evidence>
<keyword evidence="2" id="KW-0175">Coiled coil</keyword>
<sequence>MFPNYRFVWFFGLAALLLTAPVALAQKSKAELEEERKENQQKIEEAGRILEETTSEKKVTIGQLNALNQQVSARRRLINSINSEINLLTQDMSEIDIIKLSLERDMAKLRSEYATMLYAASKATVHDRLMFILSAPTFNSMVMRVQYMKQYSEMRREQVEVIRRVSRTLESQQVKLVSKKKQKVTLLVAQLSENEKLQALKGQQKELVQQLSARERELRADLQARQDADQRMERMIADLVRREMRRAAREAREANREVAEENKITLTPEAAQLSNSFAGNKSRLIWPVASGFISGKFGRQPHPVLPRVYVDNLGVNIQTNQGEDVRAVFKGTVGFIANMPGAGTLVTIIHGDYFTVYGNLKDVSVKAGQKVKAKDRIGEVMTDKDGAAELQFQIWKVKDRLNPEAWLSPK</sequence>
<evidence type="ECO:0000256" key="1">
    <source>
        <dbReference type="ARBA" id="ARBA00022729"/>
    </source>
</evidence>
<dbReference type="Gene3D" id="6.10.250.3150">
    <property type="match status" value="1"/>
</dbReference>
<feature type="signal peptide" evidence="3">
    <location>
        <begin position="1"/>
        <end position="25"/>
    </location>
</feature>
<feature type="chain" id="PRO_5011583316" evidence="3">
    <location>
        <begin position="26"/>
        <end position="410"/>
    </location>
</feature>
<keyword evidence="6" id="KW-1185">Reference proteome</keyword>
<keyword evidence="1 3" id="KW-0732">Signal</keyword>
<dbReference type="RefSeq" id="WP_091515594.1">
    <property type="nucleotide sequence ID" value="NZ_FOLE01000011.1"/>
</dbReference>
<dbReference type="Pfam" id="PF01551">
    <property type="entry name" value="Peptidase_M23"/>
    <property type="match status" value="1"/>
</dbReference>
<organism evidence="5 6">
    <name type="scientific">Flexibacter flexilis DSM 6793</name>
    <dbReference type="NCBI Taxonomy" id="927664"/>
    <lineage>
        <taxon>Bacteria</taxon>
        <taxon>Pseudomonadati</taxon>
        <taxon>Bacteroidota</taxon>
        <taxon>Cytophagia</taxon>
        <taxon>Cytophagales</taxon>
        <taxon>Flexibacteraceae</taxon>
        <taxon>Flexibacter</taxon>
    </lineage>
</organism>
<evidence type="ECO:0000313" key="5">
    <source>
        <dbReference type="EMBL" id="SFC87497.1"/>
    </source>
</evidence>
<dbReference type="Proteomes" id="UP000199514">
    <property type="component" value="Unassembled WGS sequence"/>
</dbReference>
<dbReference type="InterPro" id="IPR011055">
    <property type="entry name" value="Dup_hybrid_motif"/>
</dbReference>
<keyword evidence="5" id="KW-0378">Hydrolase</keyword>
<feature type="coiled-coil region" evidence="2">
    <location>
        <begin position="22"/>
        <end position="56"/>
    </location>
</feature>
<dbReference type="CDD" id="cd12797">
    <property type="entry name" value="M23_peptidase"/>
    <property type="match status" value="1"/>
</dbReference>
<dbReference type="InterPro" id="IPR016047">
    <property type="entry name" value="M23ase_b-sheet_dom"/>
</dbReference>
<dbReference type="PANTHER" id="PTHR21666:SF289">
    <property type="entry name" value="L-ALA--D-GLU ENDOPEPTIDASE"/>
    <property type="match status" value="1"/>
</dbReference>
<proteinExistence type="predicted"/>
<dbReference type="GO" id="GO:0004222">
    <property type="term" value="F:metalloendopeptidase activity"/>
    <property type="evidence" value="ECO:0007669"/>
    <property type="project" value="TreeGrafter"/>
</dbReference>
<evidence type="ECO:0000259" key="4">
    <source>
        <dbReference type="Pfam" id="PF01551"/>
    </source>
</evidence>
<protein>
    <submittedName>
        <fullName evidence="5">Septal ring factor EnvC, activator of murein hydrolases AmiA and AmiB</fullName>
    </submittedName>
</protein>
<dbReference type="InterPro" id="IPR050570">
    <property type="entry name" value="Cell_wall_metabolism_enzyme"/>
</dbReference>
<evidence type="ECO:0000256" key="2">
    <source>
        <dbReference type="SAM" id="Coils"/>
    </source>
</evidence>
<evidence type="ECO:0000256" key="3">
    <source>
        <dbReference type="SAM" id="SignalP"/>
    </source>
</evidence>
<gene>
    <name evidence="5" type="ORF">SAMN05421780_11146</name>
</gene>
<accession>A0A1I1MPV1</accession>
<dbReference type="SUPFAM" id="SSF51261">
    <property type="entry name" value="Duplicated hybrid motif"/>
    <property type="match status" value="1"/>
</dbReference>
<feature type="coiled-coil region" evidence="2">
    <location>
        <begin position="194"/>
        <end position="264"/>
    </location>
</feature>
<dbReference type="STRING" id="927664.SAMN05421780_11146"/>
<dbReference type="OrthoDB" id="9815884at2"/>
<reference evidence="5 6" key="1">
    <citation type="submission" date="2016-10" db="EMBL/GenBank/DDBJ databases">
        <authorList>
            <person name="de Groot N.N."/>
        </authorList>
    </citation>
    <scope>NUCLEOTIDE SEQUENCE [LARGE SCALE GENOMIC DNA]</scope>
    <source>
        <strain evidence="5 6">DSM 6793</strain>
    </source>
</reference>
<dbReference type="Gene3D" id="2.70.70.10">
    <property type="entry name" value="Glucose Permease (Domain IIA)"/>
    <property type="match status" value="1"/>
</dbReference>
<dbReference type="AlphaFoldDB" id="A0A1I1MPV1"/>
<dbReference type="PANTHER" id="PTHR21666">
    <property type="entry name" value="PEPTIDASE-RELATED"/>
    <property type="match status" value="1"/>
</dbReference>
<name>A0A1I1MPV1_9BACT</name>